<sequence length="299" mass="32013">MEKTRCCRHCGCAIRYCPCCGAELAGKRDNAVKGLSSGTGGRLLSCNYSFSPHTAADRAEGSGTPAPCCHSTSAWRERLPHRAVSAYEVYLAIVHGFVVKKGDEEADAARAVALTPAAASVAEGGQHNDEQMRGAALSWLRMMPAEKRVYEVEAQLWQARLATVSREPTTSAVAAATALRSSTAAPALAHNLEEGSSSAAAELYTLPLAERLLPQQPASRLVAKVSSKTLTSERLPRSKTSFALFRANVKGRRKMSMKEIAAVWRHMSAEEKAPYDSAAANQRTEQLLSQIPSAPGSQS</sequence>
<dbReference type="CDD" id="cd00084">
    <property type="entry name" value="HMG-box_SF"/>
    <property type="match status" value="1"/>
</dbReference>
<dbReference type="eggNOG" id="ENOG502SJR9">
    <property type="taxonomic scope" value="Eukaryota"/>
</dbReference>
<feature type="compositionally biased region" description="Polar residues" evidence="1">
    <location>
        <begin position="279"/>
        <end position="299"/>
    </location>
</feature>
<protein>
    <submittedName>
        <fullName evidence="2">Uncharacterized protein</fullName>
    </submittedName>
</protein>
<dbReference type="OrthoDB" id="267536at2759"/>
<dbReference type="RefSeq" id="XP_010698958.1">
    <property type="nucleotide sequence ID" value="XM_010700656.1"/>
</dbReference>
<dbReference type="Proteomes" id="UP000063063">
    <property type="component" value="Chromosome 21"/>
</dbReference>
<accession>A0A088S9E5</accession>
<feature type="region of interest" description="Disordered" evidence="1">
    <location>
        <begin position="271"/>
        <end position="299"/>
    </location>
</feature>
<dbReference type="GeneID" id="22574995"/>
<reference evidence="2 3" key="1">
    <citation type="journal article" date="2015" name="Sci. Rep.">
        <title>The genome of Leishmania panamensis: insights into genomics of the L. (Viannia) subgenus.</title>
        <authorList>
            <person name="Llanes A."/>
            <person name="Restrepo C.M."/>
            <person name="Vecchio G.D."/>
            <person name="Anguizola F.J."/>
            <person name="Lleonart R."/>
        </authorList>
    </citation>
    <scope>NUCLEOTIDE SEQUENCE [LARGE SCALE GENOMIC DNA]</scope>
    <source>
        <strain evidence="2 3">MHOM/PA/94/PSC-1</strain>
    </source>
</reference>
<organism evidence="2 3">
    <name type="scientific">Leishmania panamensis</name>
    <dbReference type="NCBI Taxonomy" id="5679"/>
    <lineage>
        <taxon>Eukaryota</taxon>
        <taxon>Discoba</taxon>
        <taxon>Euglenozoa</taxon>
        <taxon>Kinetoplastea</taxon>
        <taxon>Metakinetoplastina</taxon>
        <taxon>Trypanosomatida</taxon>
        <taxon>Trypanosomatidae</taxon>
        <taxon>Leishmaniinae</taxon>
        <taxon>Leishmania</taxon>
        <taxon>Leishmania guyanensis species complex</taxon>
    </lineage>
</organism>
<dbReference type="Gene3D" id="1.10.30.10">
    <property type="entry name" value="High mobility group box domain"/>
    <property type="match status" value="1"/>
</dbReference>
<dbReference type="AlphaFoldDB" id="A0A088S9E5"/>
<name>A0A088S9E5_LEIPA</name>
<keyword evidence="3" id="KW-1185">Reference proteome</keyword>
<dbReference type="VEuPathDB" id="TriTrypDB:LPMP_211730"/>
<gene>
    <name evidence="2" type="ORF">LPMP_211730</name>
</gene>
<dbReference type="SUPFAM" id="SSF47095">
    <property type="entry name" value="HMG-box"/>
    <property type="match status" value="1"/>
</dbReference>
<evidence type="ECO:0000256" key="1">
    <source>
        <dbReference type="SAM" id="MobiDB-lite"/>
    </source>
</evidence>
<evidence type="ECO:0000313" key="3">
    <source>
        <dbReference type="Proteomes" id="UP000063063"/>
    </source>
</evidence>
<dbReference type="KEGG" id="lpan:LPMP_211730"/>
<dbReference type="VEuPathDB" id="TriTrypDB:LPAL13_210021300"/>
<dbReference type="EMBL" id="CP009390">
    <property type="protein sequence ID" value="AIN98251.1"/>
    <property type="molecule type" value="Genomic_DNA"/>
</dbReference>
<dbReference type="InterPro" id="IPR036910">
    <property type="entry name" value="HMG_box_dom_sf"/>
</dbReference>
<proteinExistence type="predicted"/>
<evidence type="ECO:0000313" key="2">
    <source>
        <dbReference type="EMBL" id="AIN98251.1"/>
    </source>
</evidence>